<dbReference type="InterPro" id="IPR011009">
    <property type="entry name" value="Kinase-like_dom_sf"/>
</dbReference>
<sequence length="574" mass="58448">MMRRAEGRKRRSSGRESGAGATATEAQAADAGGSVAGFRVLRRIAAGARCDVYLGASAAAGTDGHRDVVVLKVFRSAPGVGTGDGTGDGTGSRSTDDAAIDDAAIDREVRALEAIPDGGVGRLLDVATLPDGRICLVLAEDRGGSLGQILAGERLLDPGEVVTILAPVLAAVARLYDRGWVHPGIGAGRIRFDGAGRPVVGGLGGLRDLPPPGRAREELLEEARCACGDLVQAVLDRVADRGQPASTALFAAWRSGSYREALAGLERALFEWSPAAPVRLGEHEVGPGDAEPTAPRRLPPGPDALTRLGAALDTRAGPLLRGWAVRVAGTIGARLTARRREGPAGRAKRGRAAHALPPRPKPGRERTAGASTRRGTWRAADDTARWRRRGLVLSGTFLVVVLLVGAWTALAPPAAGPAPEPSSHGSASPRPTGGSGEVSAPDPVAAAPTTTADQDALQGEDPAAATVVLLRLRALCLAADDRDCLADLAQPGSPVLAGDGTLIGQAPDGGQGRAPGSVTVDGAEPTVVDRIGNLALIALSASGGGVAPGNDKPASVLVVKGEAGWRLREFFSAG</sequence>
<accession>A0ABY2IF79</accession>
<comment type="caution">
    <text evidence="4">The sequence shown here is derived from an EMBL/GenBank/DDBJ whole genome shotgun (WGS) entry which is preliminary data.</text>
</comment>
<keyword evidence="5" id="KW-1185">Reference proteome</keyword>
<dbReference type="SUPFAM" id="SSF56112">
    <property type="entry name" value="Protein kinase-like (PK-like)"/>
    <property type="match status" value="1"/>
</dbReference>
<dbReference type="RefSeq" id="WP_134531794.1">
    <property type="nucleotide sequence ID" value="NZ_SOFG01000004.1"/>
</dbReference>
<evidence type="ECO:0000259" key="3">
    <source>
        <dbReference type="PROSITE" id="PS50011"/>
    </source>
</evidence>
<feature type="region of interest" description="Disordered" evidence="1">
    <location>
        <begin position="280"/>
        <end position="305"/>
    </location>
</feature>
<feature type="compositionally biased region" description="Low complexity" evidence="1">
    <location>
        <begin position="440"/>
        <end position="456"/>
    </location>
</feature>
<feature type="region of interest" description="Disordered" evidence="1">
    <location>
        <begin position="1"/>
        <end position="27"/>
    </location>
</feature>
<dbReference type="Gene3D" id="1.10.510.10">
    <property type="entry name" value="Transferase(Phosphotransferase) domain 1"/>
    <property type="match status" value="1"/>
</dbReference>
<feature type="region of interest" description="Disordered" evidence="1">
    <location>
        <begin position="413"/>
        <end position="458"/>
    </location>
</feature>
<feature type="region of interest" description="Disordered" evidence="1">
    <location>
        <begin position="336"/>
        <end position="380"/>
    </location>
</feature>
<organism evidence="4 5">
    <name type="scientific">Cryobacterium algoricola</name>
    <dbReference type="NCBI Taxonomy" id="1259183"/>
    <lineage>
        <taxon>Bacteria</taxon>
        <taxon>Bacillati</taxon>
        <taxon>Actinomycetota</taxon>
        <taxon>Actinomycetes</taxon>
        <taxon>Micrococcales</taxon>
        <taxon>Microbacteriaceae</taxon>
        <taxon>Cryobacterium</taxon>
    </lineage>
</organism>
<dbReference type="Proteomes" id="UP000297608">
    <property type="component" value="Unassembled WGS sequence"/>
</dbReference>
<feature type="compositionally biased region" description="Low complexity" evidence="1">
    <location>
        <begin position="15"/>
        <end position="27"/>
    </location>
</feature>
<gene>
    <name evidence="4" type="ORF">E3O44_00860</name>
</gene>
<keyword evidence="2" id="KW-0472">Membrane</keyword>
<reference evidence="4 5" key="1">
    <citation type="submission" date="2019-03" db="EMBL/GenBank/DDBJ databases">
        <title>Genomics of glacier-inhabiting Cryobacterium strains.</title>
        <authorList>
            <person name="Liu Q."/>
            <person name="Xin Y.-H."/>
        </authorList>
    </citation>
    <scope>NUCLEOTIDE SEQUENCE [LARGE SCALE GENOMIC DNA]</scope>
    <source>
        <strain evidence="4 5">MDB2-B</strain>
    </source>
</reference>
<evidence type="ECO:0000256" key="1">
    <source>
        <dbReference type="SAM" id="MobiDB-lite"/>
    </source>
</evidence>
<proteinExistence type="predicted"/>
<keyword evidence="2" id="KW-1133">Transmembrane helix</keyword>
<dbReference type="InterPro" id="IPR000719">
    <property type="entry name" value="Prot_kinase_dom"/>
</dbReference>
<feature type="domain" description="Protein kinase" evidence="3">
    <location>
        <begin position="38"/>
        <end position="320"/>
    </location>
</feature>
<dbReference type="EMBL" id="SOFG01000004">
    <property type="protein sequence ID" value="TFB90200.1"/>
    <property type="molecule type" value="Genomic_DNA"/>
</dbReference>
<dbReference type="PROSITE" id="PS50011">
    <property type="entry name" value="PROTEIN_KINASE_DOM"/>
    <property type="match status" value="1"/>
</dbReference>
<feature type="transmembrane region" description="Helical" evidence="2">
    <location>
        <begin position="391"/>
        <end position="410"/>
    </location>
</feature>
<feature type="compositionally biased region" description="Basic residues" evidence="1">
    <location>
        <begin position="1"/>
        <end position="12"/>
    </location>
</feature>
<protein>
    <recommendedName>
        <fullName evidence="3">Protein kinase domain-containing protein</fullName>
    </recommendedName>
</protein>
<evidence type="ECO:0000313" key="4">
    <source>
        <dbReference type="EMBL" id="TFB90200.1"/>
    </source>
</evidence>
<keyword evidence="2" id="KW-0812">Transmembrane</keyword>
<evidence type="ECO:0000256" key="2">
    <source>
        <dbReference type="SAM" id="Phobius"/>
    </source>
</evidence>
<name>A0ABY2IF79_9MICO</name>
<evidence type="ECO:0000313" key="5">
    <source>
        <dbReference type="Proteomes" id="UP000297608"/>
    </source>
</evidence>